<dbReference type="InterPro" id="IPR012080">
    <property type="entry name" value="Asp_semialdehyde_DH"/>
</dbReference>
<comment type="pathway">
    <text evidence="2 15">Amino-acid biosynthesis; L-lysine biosynthesis via DAP pathway; (S)-tetrahydrodipicolinate from L-aspartate: step 2/4.</text>
</comment>
<feature type="binding site" evidence="15">
    <location>
        <position position="102"/>
    </location>
    <ligand>
        <name>phosphate</name>
        <dbReference type="ChEBI" id="CHEBI:43474"/>
    </ligand>
</feature>
<dbReference type="NCBIfam" id="NF011456">
    <property type="entry name" value="PRK14874.1"/>
    <property type="match status" value="1"/>
</dbReference>
<protein>
    <recommendedName>
        <fullName evidence="6 15">Aspartate-semialdehyde dehydrogenase</fullName>
        <shortName evidence="15">ASA dehydrogenase</shortName>
        <shortName evidence="15">ASADH</shortName>
        <ecNumber evidence="6 15">1.2.1.11</ecNumber>
    </recommendedName>
    <alternativeName>
        <fullName evidence="15">Aspartate-beta-semialdehyde dehydrogenase</fullName>
    </alternativeName>
</protein>
<dbReference type="GO" id="GO:0004073">
    <property type="term" value="F:aspartate-semialdehyde dehydrogenase activity"/>
    <property type="evidence" value="ECO:0007669"/>
    <property type="project" value="UniProtKB-UniRule"/>
</dbReference>
<feature type="binding site" evidence="15">
    <location>
        <position position="211"/>
    </location>
    <ligand>
        <name>substrate</name>
    </ligand>
</feature>
<dbReference type="AlphaFoldDB" id="A0A4P8L0R3"/>
<dbReference type="HAMAP" id="MF_02121">
    <property type="entry name" value="ASADH"/>
    <property type="match status" value="1"/>
</dbReference>
<dbReference type="KEGG" id="dax:FDQ92_02880"/>
<keyword evidence="12 15" id="KW-0457">Lysine biosynthesis</keyword>
<evidence type="ECO:0000313" key="19">
    <source>
        <dbReference type="Proteomes" id="UP000298602"/>
    </source>
</evidence>
<comment type="caution">
    <text evidence="15">Lacks conserved residue(s) required for the propagation of feature annotation.</text>
</comment>
<dbReference type="Pfam" id="PF01118">
    <property type="entry name" value="Semialdhyde_dh"/>
    <property type="match status" value="1"/>
</dbReference>
<evidence type="ECO:0000256" key="8">
    <source>
        <dbReference type="ARBA" id="ARBA00022697"/>
    </source>
</evidence>
<feature type="binding site" evidence="15">
    <location>
        <begin position="14"/>
        <end position="17"/>
    </location>
    <ligand>
        <name>NADP(+)</name>
        <dbReference type="ChEBI" id="CHEBI:58349"/>
    </ligand>
</feature>
<comment type="similarity">
    <text evidence="4 15">Belongs to the aspartate-semialdehyde dehydrogenase family.</text>
</comment>
<feature type="binding site" evidence="15">
    <location>
        <position position="237"/>
    </location>
    <ligand>
        <name>substrate</name>
    </ligand>
</feature>
<evidence type="ECO:0000256" key="10">
    <source>
        <dbReference type="ARBA" id="ARBA00022915"/>
    </source>
</evidence>
<dbReference type="GO" id="GO:0009089">
    <property type="term" value="P:lysine biosynthetic process via diaminopimelate"/>
    <property type="evidence" value="ECO:0007669"/>
    <property type="project" value="UniProtKB-UniRule"/>
</dbReference>
<comment type="subunit">
    <text evidence="5 15">Homodimer.</text>
</comment>
<evidence type="ECO:0000256" key="16">
    <source>
        <dbReference type="PIRSR" id="PIRSR000148-1"/>
    </source>
</evidence>
<evidence type="ECO:0000256" key="14">
    <source>
        <dbReference type="ARBA" id="ARBA00047891"/>
    </source>
</evidence>
<dbReference type="EC" id="1.2.1.11" evidence="6 15"/>
<dbReference type="GO" id="GO:0050661">
    <property type="term" value="F:NADP binding"/>
    <property type="evidence" value="ECO:0007669"/>
    <property type="project" value="UniProtKB-UniRule"/>
</dbReference>
<feature type="domain" description="Semialdehyde dehydrogenase NAD-binding" evidence="17">
    <location>
        <begin position="7"/>
        <end position="122"/>
    </location>
</feature>
<dbReference type="OrthoDB" id="9805684at2"/>
<feature type="binding site" evidence="15">
    <location>
        <begin position="42"/>
        <end position="43"/>
    </location>
    <ligand>
        <name>NADP(+)</name>
        <dbReference type="ChEBI" id="CHEBI:58349"/>
    </ligand>
</feature>
<dbReference type="GO" id="GO:0019877">
    <property type="term" value="P:diaminopimelate biosynthetic process"/>
    <property type="evidence" value="ECO:0007669"/>
    <property type="project" value="UniProtKB-UniRule"/>
</dbReference>
<sequence>MAARSYRVAVAGATGAVGNMMIRVLEERGFPVEDLTLLASSRSVGRELTFRGRSIPVRELREDSFKGIDLALFSAGASVSRKFAPLAARDGCVVVDNSSAFRMDPKIPLVVPEVNAHALESHPGIIANPNCSTIQMVVALKPIQDAVGIRRIVVTTFQAVSGTGKKAVDELEAQVRDLAEGRQPRCKVYPYPIAFNCLPHIGAFLDNGYTEEEMKMVNETRKIFEDPQIRVCATTVRVPVYYGHSESVAVETRKPISVEEVRNLLERAPGVTVVDRPKENAYPMPIHAAGKDDTFVGRIRRDESVENGLALWVVSDNIRKGAATNAVQIAEVLVERGWLGF</sequence>
<dbReference type="PIRSF" id="PIRSF000148">
    <property type="entry name" value="ASA_dh"/>
    <property type="match status" value="1"/>
</dbReference>
<feature type="active site" description="Proton acceptor" evidence="15 16">
    <location>
        <position position="244"/>
    </location>
</feature>
<keyword evidence="8 15" id="KW-0791">Threonine biosynthesis</keyword>
<dbReference type="NCBIfam" id="TIGR01296">
    <property type="entry name" value="asd_B"/>
    <property type="match status" value="1"/>
</dbReference>
<dbReference type="InterPro" id="IPR000534">
    <property type="entry name" value="Semialdehyde_DH_NAD-bd"/>
</dbReference>
<keyword evidence="19" id="KW-1185">Reference proteome</keyword>
<proteinExistence type="inferred from homology"/>
<dbReference type="GO" id="GO:0009088">
    <property type="term" value="P:threonine biosynthetic process"/>
    <property type="evidence" value="ECO:0007669"/>
    <property type="project" value="UniProtKB-UniRule"/>
</dbReference>
<feature type="binding site" evidence="15">
    <location>
        <position position="317"/>
    </location>
    <ligand>
        <name>NADP(+)</name>
        <dbReference type="ChEBI" id="CHEBI:58349"/>
    </ligand>
</feature>
<dbReference type="PANTHER" id="PTHR46278">
    <property type="entry name" value="DEHYDROGENASE, PUTATIVE-RELATED"/>
    <property type="match status" value="1"/>
</dbReference>
<evidence type="ECO:0000256" key="3">
    <source>
        <dbReference type="ARBA" id="ARBA00005097"/>
    </source>
</evidence>
<keyword evidence="13 15" id="KW-0486">Methionine biosynthesis</keyword>
<gene>
    <name evidence="15" type="primary">asd</name>
    <name evidence="18" type="ORF">FDQ92_02880</name>
</gene>
<reference evidence="18 19" key="1">
    <citation type="submission" date="2019-05" db="EMBL/GenBank/DDBJ databases">
        <title>The Complete Genome Sequence of the n-alkane-degrading Desulfoglaeba alkanexedens ALDC reveals multiple alkylsuccinate synthase gene clusters.</title>
        <authorList>
            <person name="Callaghan A.V."/>
            <person name="Davidova I.A."/>
            <person name="Duncan K.E."/>
            <person name="Morris B."/>
            <person name="McInerney M.J."/>
        </authorList>
    </citation>
    <scope>NUCLEOTIDE SEQUENCE [LARGE SCALE GENOMIC DNA]</scope>
    <source>
        <strain evidence="18 19">ALDC</strain>
    </source>
</reference>
<evidence type="ECO:0000259" key="17">
    <source>
        <dbReference type="SMART" id="SM00859"/>
    </source>
</evidence>
<evidence type="ECO:0000256" key="13">
    <source>
        <dbReference type="ARBA" id="ARBA00023167"/>
    </source>
</evidence>
<evidence type="ECO:0000256" key="12">
    <source>
        <dbReference type="ARBA" id="ARBA00023154"/>
    </source>
</evidence>
<evidence type="ECO:0000256" key="7">
    <source>
        <dbReference type="ARBA" id="ARBA00022605"/>
    </source>
</evidence>
<dbReference type="UniPathway" id="UPA00050">
    <property type="reaction ID" value="UER00463"/>
</dbReference>
<dbReference type="Gene3D" id="3.30.360.10">
    <property type="entry name" value="Dihydrodipicolinate Reductase, domain 2"/>
    <property type="match status" value="1"/>
</dbReference>
<accession>A0A4P8L0R3</accession>
<keyword evidence="7 15" id="KW-0028">Amino-acid biosynthesis</keyword>
<evidence type="ECO:0000256" key="11">
    <source>
        <dbReference type="ARBA" id="ARBA00023002"/>
    </source>
</evidence>
<dbReference type="Pfam" id="PF02774">
    <property type="entry name" value="Semialdhyde_dhC"/>
    <property type="match status" value="1"/>
</dbReference>
<comment type="function">
    <text evidence="15">Catalyzes the NADPH-dependent formation of L-aspartate-semialdehyde (L-ASA) by the reductive dephosphorylation of L-aspartyl-4-phosphate.</text>
</comment>
<dbReference type="EMBL" id="CP040098">
    <property type="protein sequence ID" value="QCQ21224.1"/>
    <property type="molecule type" value="Genomic_DNA"/>
</dbReference>
<dbReference type="UniPathway" id="UPA00034">
    <property type="reaction ID" value="UER00016"/>
</dbReference>
<dbReference type="GO" id="GO:0051287">
    <property type="term" value="F:NAD binding"/>
    <property type="evidence" value="ECO:0007669"/>
    <property type="project" value="InterPro"/>
</dbReference>
<comment type="catalytic activity">
    <reaction evidence="14 15">
        <text>L-aspartate 4-semialdehyde + phosphate + NADP(+) = 4-phospho-L-aspartate + NADPH + H(+)</text>
        <dbReference type="Rhea" id="RHEA:24284"/>
        <dbReference type="ChEBI" id="CHEBI:15378"/>
        <dbReference type="ChEBI" id="CHEBI:43474"/>
        <dbReference type="ChEBI" id="CHEBI:57535"/>
        <dbReference type="ChEBI" id="CHEBI:57783"/>
        <dbReference type="ChEBI" id="CHEBI:58349"/>
        <dbReference type="ChEBI" id="CHEBI:537519"/>
        <dbReference type="EC" id="1.2.1.11"/>
    </reaction>
</comment>
<dbReference type="InterPro" id="IPR036291">
    <property type="entry name" value="NAD(P)-bd_dom_sf"/>
</dbReference>
<organism evidence="18 19">
    <name type="scientific">Desulfoglaeba alkanexedens ALDC</name>
    <dbReference type="NCBI Taxonomy" id="980445"/>
    <lineage>
        <taxon>Bacteria</taxon>
        <taxon>Pseudomonadati</taxon>
        <taxon>Thermodesulfobacteriota</taxon>
        <taxon>Syntrophobacteria</taxon>
        <taxon>Syntrophobacterales</taxon>
        <taxon>Syntrophobacteraceae</taxon>
        <taxon>Desulfoglaeba</taxon>
    </lineage>
</organism>
<dbReference type="RefSeq" id="WP_137423193.1">
    <property type="nucleotide sequence ID" value="NZ_CP040098.1"/>
</dbReference>
<evidence type="ECO:0000256" key="9">
    <source>
        <dbReference type="ARBA" id="ARBA00022857"/>
    </source>
</evidence>
<dbReference type="GO" id="GO:0046983">
    <property type="term" value="F:protein dimerization activity"/>
    <property type="evidence" value="ECO:0007669"/>
    <property type="project" value="InterPro"/>
</dbReference>
<dbReference type="InterPro" id="IPR005986">
    <property type="entry name" value="Asp_semialdehyde_DH_beta"/>
</dbReference>
<keyword evidence="9 15" id="KW-0521">NADP</keyword>
<dbReference type="GO" id="GO:0009097">
    <property type="term" value="P:isoleucine biosynthetic process"/>
    <property type="evidence" value="ECO:0007669"/>
    <property type="project" value="UniProtKB-UniRule"/>
</dbReference>
<comment type="pathway">
    <text evidence="1 15">Amino-acid biosynthesis; L-methionine biosynthesis via de novo pathway; L-homoserine from L-aspartate: step 2/3.</text>
</comment>
<evidence type="ECO:0000256" key="4">
    <source>
        <dbReference type="ARBA" id="ARBA00010584"/>
    </source>
</evidence>
<dbReference type="CDD" id="cd18131">
    <property type="entry name" value="ASADH_C_bac_euk_like"/>
    <property type="match status" value="1"/>
</dbReference>
<comment type="pathway">
    <text evidence="3 15">Amino-acid biosynthesis; L-threonine biosynthesis; L-threonine from L-aspartate: step 2/5.</text>
</comment>
<reference evidence="18 19" key="2">
    <citation type="submission" date="2019-05" db="EMBL/GenBank/DDBJ databases">
        <authorList>
            <person name="Suflita J.M."/>
            <person name="Marks C.R."/>
        </authorList>
    </citation>
    <scope>NUCLEOTIDE SEQUENCE [LARGE SCALE GENOMIC DNA]</scope>
    <source>
        <strain evidence="18 19">ALDC</strain>
    </source>
</reference>
<name>A0A4P8L0R3_9BACT</name>
<evidence type="ECO:0000256" key="1">
    <source>
        <dbReference type="ARBA" id="ARBA00005021"/>
    </source>
</evidence>
<dbReference type="InterPro" id="IPR012280">
    <property type="entry name" value="Semialdhyde_DH_dimer_dom"/>
</dbReference>
<dbReference type="UniPathway" id="UPA00051">
    <property type="reaction ID" value="UER00464"/>
</dbReference>
<dbReference type="SUPFAM" id="SSF55347">
    <property type="entry name" value="Glyceraldehyde-3-phosphate dehydrogenase-like, C-terminal domain"/>
    <property type="match status" value="1"/>
</dbReference>
<feature type="active site" description="Acyl-thioester intermediate" evidence="15 16">
    <location>
        <position position="131"/>
    </location>
</feature>
<dbReference type="Proteomes" id="UP000298602">
    <property type="component" value="Chromosome"/>
</dbReference>
<feature type="binding site" evidence="15">
    <location>
        <position position="158"/>
    </location>
    <ligand>
        <name>substrate</name>
    </ligand>
</feature>
<dbReference type="GO" id="GO:0071266">
    <property type="term" value="P:'de novo' L-methionine biosynthetic process"/>
    <property type="evidence" value="ECO:0007669"/>
    <property type="project" value="UniProtKB-UniRule"/>
</dbReference>
<dbReference type="CDD" id="cd02316">
    <property type="entry name" value="VcASADH2_like_N"/>
    <property type="match status" value="1"/>
</dbReference>
<dbReference type="Gene3D" id="3.40.50.720">
    <property type="entry name" value="NAD(P)-binding Rossmann-like Domain"/>
    <property type="match status" value="1"/>
</dbReference>
<dbReference type="SUPFAM" id="SSF51735">
    <property type="entry name" value="NAD(P)-binding Rossmann-fold domains"/>
    <property type="match status" value="1"/>
</dbReference>
<evidence type="ECO:0000256" key="2">
    <source>
        <dbReference type="ARBA" id="ARBA00005076"/>
    </source>
</evidence>
<dbReference type="NCBIfam" id="NF004224">
    <property type="entry name" value="PRK05671.1"/>
    <property type="match status" value="1"/>
</dbReference>
<feature type="binding site" evidence="15">
    <location>
        <begin position="161"/>
        <end position="162"/>
    </location>
    <ligand>
        <name>NADP(+)</name>
        <dbReference type="ChEBI" id="CHEBI:58349"/>
    </ligand>
</feature>
<evidence type="ECO:0000256" key="5">
    <source>
        <dbReference type="ARBA" id="ARBA00011738"/>
    </source>
</evidence>
<keyword evidence="10 15" id="KW-0220">Diaminopimelate biosynthesis</keyword>
<keyword evidence="11 15" id="KW-0560">Oxidoreductase</keyword>
<dbReference type="PANTHER" id="PTHR46278:SF2">
    <property type="entry name" value="ASPARTATE-SEMIALDEHYDE DEHYDROGENASE"/>
    <property type="match status" value="1"/>
</dbReference>
<evidence type="ECO:0000256" key="6">
    <source>
        <dbReference type="ARBA" id="ARBA00013120"/>
    </source>
</evidence>
<dbReference type="SMART" id="SM00859">
    <property type="entry name" value="Semialdhyde_dh"/>
    <property type="match status" value="1"/>
</dbReference>
<evidence type="ECO:0000256" key="15">
    <source>
        <dbReference type="HAMAP-Rule" id="MF_02121"/>
    </source>
</evidence>
<evidence type="ECO:0000313" key="18">
    <source>
        <dbReference type="EMBL" id="QCQ21224.1"/>
    </source>
</evidence>